<dbReference type="RefSeq" id="WP_068418272.1">
    <property type="nucleotide sequence ID" value="NZ_LRDB01000050.1"/>
</dbReference>
<organism evidence="2 3">
    <name type="scientific">Roseivirga echinicomitans</name>
    <dbReference type="NCBI Taxonomy" id="296218"/>
    <lineage>
        <taxon>Bacteria</taxon>
        <taxon>Pseudomonadati</taxon>
        <taxon>Bacteroidota</taxon>
        <taxon>Cytophagia</taxon>
        <taxon>Cytophagales</taxon>
        <taxon>Roseivirgaceae</taxon>
        <taxon>Roseivirga</taxon>
    </lineage>
</organism>
<keyword evidence="1" id="KW-0472">Membrane</keyword>
<name>A0A150X349_9BACT</name>
<dbReference type="STRING" id="296218.AWN68_10710"/>
<keyword evidence="1" id="KW-0812">Transmembrane</keyword>
<evidence type="ECO:0000313" key="2">
    <source>
        <dbReference type="EMBL" id="KYG73149.1"/>
    </source>
</evidence>
<gene>
    <name evidence="2" type="ORF">AWN68_10710</name>
</gene>
<keyword evidence="1" id="KW-1133">Transmembrane helix</keyword>
<reference evidence="2 3" key="1">
    <citation type="submission" date="2016-01" db="EMBL/GenBank/DDBJ databases">
        <title>Genome sequencing of Roseivirga echinicomitans KMM 6058.</title>
        <authorList>
            <person name="Selvaratnam C."/>
            <person name="Thevarajoo S."/>
            <person name="Goh K.M."/>
            <person name="Ee R."/>
            <person name="Chan K.-G."/>
            <person name="Chong C.S."/>
        </authorList>
    </citation>
    <scope>NUCLEOTIDE SEQUENCE [LARGE SCALE GENOMIC DNA]</scope>
    <source>
        <strain evidence="2 3">KMM 6058</strain>
    </source>
</reference>
<dbReference type="AlphaFoldDB" id="A0A150X349"/>
<feature type="transmembrane region" description="Helical" evidence="1">
    <location>
        <begin position="84"/>
        <end position="107"/>
    </location>
</feature>
<keyword evidence="3" id="KW-1185">Reference proteome</keyword>
<evidence type="ECO:0000256" key="1">
    <source>
        <dbReference type="SAM" id="Phobius"/>
    </source>
</evidence>
<sequence>MKLAHYQIEHITAYVKDQNIWYYDVQHELVDHIASSVEDGMSKENLTFTKAFTQSIEAINCKTIQRKRMRASTSAVHRELLKELVATATSIRILALGAIFLACYLMFYSALPTESLVKSLKTLSISAVIIPLLLSLFDRKNRPYNYTTFISIFNGLFFYVIILNGIEMHGAIDSIKPQSLFYPVFFTILFTCIYLSYSIAFKQYQKIKKHVAYR</sequence>
<dbReference type="Proteomes" id="UP000075615">
    <property type="component" value="Unassembled WGS sequence"/>
</dbReference>
<dbReference type="EMBL" id="LRDB01000050">
    <property type="protein sequence ID" value="KYG73149.1"/>
    <property type="molecule type" value="Genomic_DNA"/>
</dbReference>
<feature type="transmembrane region" description="Helical" evidence="1">
    <location>
        <begin position="149"/>
        <end position="168"/>
    </location>
</feature>
<protein>
    <submittedName>
        <fullName evidence="2">Uncharacterized protein</fullName>
    </submittedName>
</protein>
<proteinExistence type="predicted"/>
<feature type="transmembrane region" description="Helical" evidence="1">
    <location>
        <begin position="180"/>
        <end position="200"/>
    </location>
</feature>
<evidence type="ECO:0000313" key="3">
    <source>
        <dbReference type="Proteomes" id="UP000075615"/>
    </source>
</evidence>
<comment type="caution">
    <text evidence="2">The sequence shown here is derived from an EMBL/GenBank/DDBJ whole genome shotgun (WGS) entry which is preliminary data.</text>
</comment>
<dbReference type="OrthoDB" id="1188278at2"/>
<feature type="transmembrane region" description="Helical" evidence="1">
    <location>
        <begin position="119"/>
        <end position="137"/>
    </location>
</feature>
<accession>A0A150X349</accession>